<gene>
    <name evidence="2" type="ORF">P153DRAFT_306555</name>
</gene>
<dbReference type="RefSeq" id="XP_033528294.1">
    <property type="nucleotide sequence ID" value="XM_033664636.1"/>
</dbReference>
<protein>
    <recommendedName>
        <fullName evidence="4">F-box domain-containing protein</fullName>
    </recommendedName>
</protein>
<dbReference type="AlphaFoldDB" id="A0A6A6ASS2"/>
<keyword evidence="3" id="KW-1185">Reference proteome</keyword>
<proteinExistence type="predicted"/>
<evidence type="ECO:0000313" key="2">
    <source>
        <dbReference type="EMBL" id="KAF2133907.1"/>
    </source>
</evidence>
<accession>A0A6A6ASS2</accession>
<feature type="non-terminal residue" evidence="2">
    <location>
        <position position="382"/>
    </location>
</feature>
<reference evidence="2" key="1">
    <citation type="journal article" date="2020" name="Stud. Mycol.">
        <title>101 Dothideomycetes genomes: a test case for predicting lifestyles and emergence of pathogens.</title>
        <authorList>
            <person name="Haridas S."/>
            <person name="Albert R."/>
            <person name="Binder M."/>
            <person name="Bloem J."/>
            <person name="Labutti K."/>
            <person name="Salamov A."/>
            <person name="Andreopoulos B."/>
            <person name="Baker S."/>
            <person name="Barry K."/>
            <person name="Bills G."/>
            <person name="Bluhm B."/>
            <person name="Cannon C."/>
            <person name="Castanera R."/>
            <person name="Culley D."/>
            <person name="Daum C."/>
            <person name="Ezra D."/>
            <person name="Gonzalez J."/>
            <person name="Henrissat B."/>
            <person name="Kuo A."/>
            <person name="Liang C."/>
            <person name="Lipzen A."/>
            <person name="Lutzoni F."/>
            <person name="Magnuson J."/>
            <person name="Mondo S."/>
            <person name="Nolan M."/>
            <person name="Ohm R."/>
            <person name="Pangilinan J."/>
            <person name="Park H.-J."/>
            <person name="Ramirez L."/>
            <person name="Alfaro M."/>
            <person name="Sun H."/>
            <person name="Tritt A."/>
            <person name="Yoshinaga Y."/>
            <person name="Zwiers L.-H."/>
            <person name="Turgeon B."/>
            <person name="Goodwin S."/>
            <person name="Spatafora J."/>
            <person name="Crous P."/>
            <person name="Grigoriev I."/>
        </authorList>
    </citation>
    <scope>NUCLEOTIDE SEQUENCE</scope>
    <source>
        <strain evidence="2">CBS 119687</strain>
    </source>
</reference>
<evidence type="ECO:0008006" key="4">
    <source>
        <dbReference type="Google" id="ProtNLM"/>
    </source>
</evidence>
<evidence type="ECO:0000256" key="1">
    <source>
        <dbReference type="SAM" id="MobiDB-lite"/>
    </source>
</evidence>
<dbReference type="OrthoDB" id="4358152at2759"/>
<feature type="compositionally biased region" description="Basic and acidic residues" evidence="1">
    <location>
        <begin position="151"/>
        <end position="170"/>
    </location>
</feature>
<evidence type="ECO:0000313" key="3">
    <source>
        <dbReference type="Proteomes" id="UP000799771"/>
    </source>
</evidence>
<dbReference type="GeneID" id="54405068"/>
<feature type="region of interest" description="Disordered" evidence="1">
    <location>
        <begin position="147"/>
        <end position="177"/>
    </location>
</feature>
<dbReference type="Proteomes" id="UP000799771">
    <property type="component" value="Unassembled WGS sequence"/>
</dbReference>
<sequence length="382" mass="43301">MTANTEQDAFSQLPEELRIKIIKLSPDPFSLRSLAHASPAMGRLLNRYSLEIAEVVLEVTVPLQTRRLMGAVLKARFSSFPVSLSEAQTVAKTDSTMATDEMRSSGLDRAAAAVRSLLTTAANVHAWSHTCLEHLIRKSMELRPSTLVKNGDGRTRREEFENAESRKDYLPQDTGPPSWVEEQRMIKSFWQLQFFLELQGAGHKGRLGTNWPRQEVDVLTQSSADGFYDVFGCEREQILTACDFLGAVTSGTITSVEAVHDNNAYGLPTICWVEGAVQRCSCAEPLSFERNKDTFSQGPKNLDQTPWSYRFHHAMSTTDGWHDGYMLTLVYPFQAWRKYGFAIWDDKRMVDLGMRHPRKASVISNSIPYSFRWWSILTEEDM</sequence>
<organism evidence="2 3">
    <name type="scientific">Dothidotthia symphoricarpi CBS 119687</name>
    <dbReference type="NCBI Taxonomy" id="1392245"/>
    <lineage>
        <taxon>Eukaryota</taxon>
        <taxon>Fungi</taxon>
        <taxon>Dikarya</taxon>
        <taxon>Ascomycota</taxon>
        <taxon>Pezizomycotina</taxon>
        <taxon>Dothideomycetes</taxon>
        <taxon>Pleosporomycetidae</taxon>
        <taxon>Pleosporales</taxon>
        <taxon>Dothidotthiaceae</taxon>
        <taxon>Dothidotthia</taxon>
    </lineage>
</organism>
<dbReference type="EMBL" id="ML977498">
    <property type="protein sequence ID" value="KAF2133907.1"/>
    <property type="molecule type" value="Genomic_DNA"/>
</dbReference>
<name>A0A6A6ASS2_9PLEO</name>